<reference evidence="1 2" key="1">
    <citation type="submission" date="2017-01" db="EMBL/GenBank/DDBJ databases">
        <authorList>
            <person name="Mah S.A."/>
            <person name="Swanson W.J."/>
            <person name="Moy G.W."/>
            <person name="Vacquier V.D."/>
        </authorList>
    </citation>
    <scope>NUCLEOTIDE SEQUENCE [LARGE SCALE GENOMIC DNA]</scope>
    <source>
        <strain evidence="1 2">DSM 22694</strain>
    </source>
</reference>
<dbReference type="KEGG" id="rsb:RS694_11770"/>
<dbReference type="PROSITE" id="PS51257">
    <property type="entry name" value="PROKAR_LIPOPROTEIN"/>
    <property type="match status" value="1"/>
</dbReference>
<dbReference type="eggNOG" id="ENOG502ZV5F">
    <property type="taxonomic scope" value="Bacteria"/>
</dbReference>
<organism evidence="1 2">
    <name type="scientific">Rhodoferax saidenbachensis</name>
    <dbReference type="NCBI Taxonomy" id="1484693"/>
    <lineage>
        <taxon>Bacteria</taxon>
        <taxon>Pseudomonadati</taxon>
        <taxon>Pseudomonadota</taxon>
        <taxon>Betaproteobacteria</taxon>
        <taxon>Burkholderiales</taxon>
        <taxon>Comamonadaceae</taxon>
        <taxon>Rhodoferax</taxon>
    </lineage>
</organism>
<dbReference type="RefSeq" id="WP_037247986.1">
    <property type="nucleotide sequence ID" value="NZ_CP019239.1"/>
</dbReference>
<dbReference type="EMBL" id="CP019239">
    <property type="protein sequence ID" value="APW43137.1"/>
    <property type="molecule type" value="Genomic_DNA"/>
</dbReference>
<dbReference type="AlphaFoldDB" id="A0A1P8KAV6"/>
<gene>
    <name evidence="1" type="ORF">RS694_11770</name>
</gene>
<dbReference type="Proteomes" id="UP000186110">
    <property type="component" value="Chromosome"/>
</dbReference>
<sequence>MAYRQFAGTLALCCIVWGLTGCAMIEDRTGRVFSSRAEAVVIIHNQVLHGNVAFAPDRTGTVEFSGGRGTVRNCFGSIRYDGTTTGRVDLHCNDGSEAVIPFTLLSATRGYGYSPSATEPASLVFGLSNQYAKAYLAVPPGMRLVELPGRGFELQTVTP</sequence>
<accession>A0A1P8KAV6</accession>
<name>A0A1P8KAV6_9BURK</name>
<protein>
    <recommendedName>
        <fullName evidence="3">Lipoprotein</fullName>
    </recommendedName>
</protein>
<evidence type="ECO:0008006" key="3">
    <source>
        <dbReference type="Google" id="ProtNLM"/>
    </source>
</evidence>
<keyword evidence="2" id="KW-1185">Reference proteome</keyword>
<evidence type="ECO:0000313" key="1">
    <source>
        <dbReference type="EMBL" id="APW43137.1"/>
    </source>
</evidence>
<evidence type="ECO:0000313" key="2">
    <source>
        <dbReference type="Proteomes" id="UP000186110"/>
    </source>
</evidence>
<proteinExistence type="predicted"/>